<gene>
    <name evidence="3" type="primary">thpR</name>
    <name evidence="3" type="ORF">ACFQ4B_08830</name>
</gene>
<dbReference type="PANTHER" id="PTHR35561">
    <property type="entry name" value="RNA 2',3'-CYCLIC PHOSPHODIESTERASE"/>
    <property type="match status" value="1"/>
</dbReference>
<reference evidence="4" key="1">
    <citation type="journal article" date="2019" name="Int. J. Syst. Evol. Microbiol.">
        <title>The Global Catalogue of Microorganisms (GCM) 10K type strain sequencing project: providing services to taxonomists for standard genome sequencing and annotation.</title>
        <authorList>
            <consortium name="The Broad Institute Genomics Platform"/>
            <consortium name="The Broad Institute Genome Sequencing Center for Infectious Disease"/>
            <person name="Wu L."/>
            <person name="Ma J."/>
        </authorList>
    </citation>
    <scope>NUCLEOTIDE SEQUENCE [LARGE SCALE GENOMIC DNA]</scope>
    <source>
        <strain evidence="4">CCUG 53270</strain>
    </source>
</reference>
<dbReference type="HAMAP" id="MF_01940">
    <property type="entry name" value="RNA_CPDase"/>
    <property type="match status" value="1"/>
</dbReference>
<dbReference type="PANTHER" id="PTHR35561:SF1">
    <property type="entry name" value="RNA 2',3'-CYCLIC PHOSPHODIESTERASE"/>
    <property type="match status" value="1"/>
</dbReference>
<keyword evidence="4" id="KW-1185">Reference proteome</keyword>
<feature type="active site" description="Proton acceptor" evidence="2">
    <location>
        <position position="130"/>
    </location>
</feature>
<keyword evidence="1 2" id="KW-0378">Hydrolase</keyword>
<feature type="short sequence motif" description="HXTX 1" evidence="2">
    <location>
        <begin position="43"/>
        <end position="46"/>
    </location>
</feature>
<dbReference type="Proteomes" id="UP001597180">
    <property type="component" value="Unassembled WGS sequence"/>
</dbReference>
<dbReference type="SUPFAM" id="SSF55144">
    <property type="entry name" value="LigT-like"/>
    <property type="match status" value="1"/>
</dbReference>
<comment type="similarity">
    <text evidence="2">Belongs to the 2H phosphoesterase superfamily. ThpR family.</text>
</comment>
<dbReference type="EMBL" id="JBHTLU010000013">
    <property type="protein sequence ID" value="MFD1220222.1"/>
    <property type="molecule type" value="Genomic_DNA"/>
</dbReference>
<organism evidence="3 4">
    <name type="scientific">Paenibacillus vulneris</name>
    <dbReference type="NCBI Taxonomy" id="1133364"/>
    <lineage>
        <taxon>Bacteria</taxon>
        <taxon>Bacillati</taxon>
        <taxon>Bacillota</taxon>
        <taxon>Bacilli</taxon>
        <taxon>Bacillales</taxon>
        <taxon>Paenibacillaceae</taxon>
        <taxon>Paenibacillus</taxon>
    </lineage>
</organism>
<dbReference type="EC" id="3.1.4.58" evidence="2"/>
<dbReference type="Pfam" id="PF13563">
    <property type="entry name" value="2_5_RNA_ligase2"/>
    <property type="match status" value="1"/>
</dbReference>
<dbReference type="InterPro" id="IPR004175">
    <property type="entry name" value="RNA_CPDase"/>
</dbReference>
<comment type="function">
    <text evidence="2">Hydrolyzes RNA 2',3'-cyclic phosphodiester to an RNA 2'-phosphomonoester.</text>
</comment>
<feature type="active site" description="Proton donor" evidence="2">
    <location>
        <position position="43"/>
    </location>
</feature>
<name>A0ABW3UIH0_9BACL</name>
<accession>A0ABW3UIH0</accession>
<evidence type="ECO:0000256" key="2">
    <source>
        <dbReference type="HAMAP-Rule" id="MF_01940"/>
    </source>
</evidence>
<dbReference type="Gene3D" id="3.90.1140.10">
    <property type="entry name" value="Cyclic phosphodiesterase"/>
    <property type="match status" value="1"/>
</dbReference>
<evidence type="ECO:0000313" key="4">
    <source>
        <dbReference type="Proteomes" id="UP001597180"/>
    </source>
</evidence>
<proteinExistence type="inferred from homology"/>
<sequence length="191" mass="21812">MSTDRLFIAIPFNTAERSFLQREMDELRASRSFRKWVHPEDLHITLCFLGDTDPQTAEQVKSSLTSLTKPIRPFRLQFGGLGTFGKPDAPSILWKGLSGQMEPLRQLQARIVQAMEPLGFQPENRPYRPHITLAKKYTGEAPYTEVPLPDIEGSNGESASWTVDRIVLFRTHMYRQPMYETIGIYPLEGSL</sequence>
<comment type="catalytic activity">
    <reaction evidence="2">
        <text>a 3'-end 2',3'-cyclophospho-ribonucleotide-RNA + H2O = a 3'-end 2'-phospho-ribonucleotide-RNA + H(+)</text>
        <dbReference type="Rhea" id="RHEA:11828"/>
        <dbReference type="Rhea" id="RHEA-COMP:10464"/>
        <dbReference type="Rhea" id="RHEA-COMP:17353"/>
        <dbReference type="ChEBI" id="CHEBI:15377"/>
        <dbReference type="ChEBI" id="CHEBI:15378"/>
        <dbReference type="ChEBI" id="CHEBI:83064"/>
        <dbReference type="ChEBI" id="CHEBI:173113"/>
        <dbReference type="EC" id="3.1.4.58"/>
    </reaction>
</comment>
<evidence type="ECO:0000256" key="1">
    <source>
        <dbReference type="ARBA" id="ARBA00022801"/>
    </source>
</evidence>
<dbReference type="NCBIfam" id="TIGR02258">
    <property type="entry name" value="2_5_ligase"/>
    <property type="match status" value="1"/>
</dbReference>
<dbReference type="InterPro" id="IPR009097">
    <property type="entry name" value="Cyclic_Pdiesterase"/>
</dbReference>
<comment type="caution">
    <text evidence="3">The sequence shown here is derived from an EMBL/GenBank/DDBJ whole genome shotgun (WGS) entry which is preliminary data.</text>
</comment>
<evidence type="ECO:0000313" key="3">
    <source>
        <dbReference type="EMBL" id="MFD1220222.1"/>
    </source>
</evidence>
<protein>
    <recommendedName>
        <fullName evidence="2">RNA 2',3'-cyclic phosphodiesterase</fullName>
        <shortName evidence="2">RNA 2',3'-CPDase</shortName>
        <ecNumber evidence="2">3.1.4.58</ecNumber>
    </recommendedName>
</protein>
<feature type="short sequence motif" description="HXTX 2" evidence="2">
    <location>
        <begin position="130"/>
        <end position="133"/>
    </location>
</feature>
<dbReference type="RefSeq" id="WP_079908195.1">
    <property type="nucleotide sequence ID" value="NZ_BAABJG010000006.1"/>
</dbReference>